<evidence type="ECO:0000313" key="4">
    <source>
        <dbReference type="Proteomes" id="UP001241472"/>
    </source>
</evidence>
<keyword evidence="1" id="KW-0812">Transmembrane</keyword>
<keyword evidence="1" id="KW-1133">Transmembrane helix</keyword>
<dbReference type="RefSeq" id="WP_306839893.1">
    <property type="nucleotide sequence ID" value="NZ_JAUSRF010000026.1"/>
</dbReference>
<reference evidence="3 4" key="1">
    <citation type="submission" date="2023-07" db="EMBL/GenBank/DDBJ databases">
        <title>Sorghum-associated microbial communities from plants grown in Nebraska, USA.</title>
        <authorList>
            <person name="Schachtman D."/>
        </authorList>
    </citation>
    <scope>NUCLEOTIDE SEQUENCE [LARGE SCALE GENOMIC DNA]</scope>
    <source>
        <strain evidence="3 4">DS1307</strain>
    </source>
</reference>
<dbReference type="InterPro" id="IPR002035">
    <property type="entry name" value="VWF_A"/>
</dbReference>
<keyword evidence="4" id="KW-1185">Reference proteome</keyword>
<evidence type="ECO:0000256" key="1">
    <source>
        <dbReference type="SAM" id="Phobius"/>
    </source>
</evidence>
<feature type="domain" description="VWFA" evidence="2">
    <location>
        <begin position="166"/>
        <end position="371"/>
    </location>
</feature>
<gene>
    <name evidence="3" type="ORF">J2T09_005172</name>
</gene>
<evidence type="ECO:0000313" key="3">
    <source>
        <dbReference type="EMBL" id="MDP9840385.1"/>
    </source>
</evidence>
<accession>A0ABT9Q0Z2</accession>
<evidence type="ECO:0000259" key="2">
    <source>
        <dbReference type="PROSITE" id="PS50234"/>
    </source>
</evidence>
<protein>
    <submittedName>
        <fullName evidence="3">Flp pilus assembly protein TadG</fullName>
    </submittedName>
</protein>
<comment type="caution">
    <text evidence="3">The sequence shown here is derived from an EMBL/GenBank/DDBJ whole genome shotgun (WGS) entry which is preliminary data.</text>
</comment>
<dbReference type="Pfam" id="PF13400">
    <property type="entry name" value="Tad"/>
    <property type="match status" value="1"/>
</dbReference>
<dbReference type="EMBL" id="JAUSRF010000026">
    <property type="protein sequence ID" value="MDP9840385.1"/>
    <property type="molecule type" value="Genomic_DNA"/>
</dbReference>
<organism evidence="3 4">
    <name type="scientific">Neorhizobium huautlense</name>
    <dbReference type="NCBI Taxonomy" id="67774"/>
    <lineage>
        <taxon>Bacteria</taxon>
        <taxon>Pseudomonadati</taxon>
        <taxon>Pseudomonadota</taxon>
        <taxon>Alphaproteobacteria</taxon>
        <taxon>Hyphomicrobiales</taxon>
        <taxon>Rhizobiaceae</taxon>
        <taxon>Rhizobium/Agrobacterium group</taxon>
        <taxon>Neorhizobium</taxon>
    </lineage>
</organism>
<sequence>MTISGNKTITIFHDRSGNFGIMTAILLPVLLGAAGIAIDVTRAMELKASLQEQADSAMLAAATVLARKEYSNAAAKDLAATQYATLAAAIDSGCANNQTIESHKQSTSTSITQTANGAKGKKFEVVFAATFKMCVNPLTALIAGPSLNIAVRSTTVSATASKNAFSMHLVLDRSSSMDEIACEKRSSTNTCLQMGNTVKIDALKGSVDELLDVVAEADPEKKYARFAGVEFSGGKGKSVAFNWGVDETRKFSRALNPSGGTNSAPAMQHAYDVLKATGYNSENAAHAVKENDDPTKYIVFMTDGDNNSKDSDAATLEICKLAKAKGIVIYAVAFDIKQGRATTLLSSCAASDGHYYAAKTASELYAAFREIGLRANSGIARMTN</sequence>
<dbReference type="CDD" id="cd00198">
    <property type="entry name" value="vWFA"/>
    <property type="match status" value="1"/>
</dbReference>
<dbReference type="Gene3D" id="3.40.50.410">
    <property type="entry name" value="von Willebrand factor, type A domain"/>
    <property type="match status" value="1"/>
</dbReference>
<dbReference type="InterPro" id="IPR028087">
    <property type="entry name" value="Tad_N"/>
</dbReference>
<keyword evidence="1" id="KW-0472">Membrane</keyword>
<dbReference type="Pfam" id="PF00092">
    <property type="entry name" value="VWA"/>
    <property type="match status" value="1"/>
</dbReference>
<dbReference type="SUPFAM" id="SSF53300">
    <property type="entry name" value="vWA-like"/>
    <property type="match status" value="1"/>
</dbReference>
<dbReference type="PROSITE" id="PS50234">
    <property type="entry name" value="VWFA"/>
    <property type="match status" value="1"/>
</dbReference>
<dbReference type="Proteomes" id="UP001241472">
    <property type="component" value="Unassembled WGS sequence"/>
</dbReference>
<proteinExistence type="predicted"/>
<dbReference type="InterPro" id="IPR036465">
    <property type="entry name" value="vWFA_dom_sf"/>
</dbReference>
<name>A0ABT9Q0Z2_9HYPH</name>
<feature type="transmembrane region" description="Helical" evidence="1">
    <location>
        <begin position="20"/>
        <end position="40"/>
    </location>
</feature>